<name>A0A1X1H578_STROR</name>
<accession>A0A1X1H578</accession>
<evidence type="ECO:0000313" key="3">
    <source>
        <dbReference type="Proteomes" id="UP000193669"/>
    </source>
</evidence>
<keyword evidence="1" id="KW-0812">Transmembrane</keyword>
<feature type="transmembrane region" description="Helical" evidence="1">
    <location>
        <begin position="21"/>
        <end position="44"/>
    </location>
</feature>
<dbReference type="RefSeq" id="WP_084878157.1">
    <property type="nucleotide sequence ID" value="NZ_NCUK01000013.1"/>
</dbReference>
<dbReference type="AlphaFoldDB" id="A0A1X1H578"/>
<comment type="caution">
    <text evidence="2">The sequence shown here is derived from an EMBL/GenBank/DDBJ whole genome shotgun (WGS) entry which is preliminary data.</text>
</comment>
<proteinExistence type="predicted"/>
<sequence length="205" mass="24346">MKNINNRIIRNSTVITDKLYYILPLELLLSFLWSLSLAGIWFVNQVSTIIPWDVWSQILDNFQIAQSILLKAMIIVLIIYLLAHILLCIVWIKEDKFLNFFQTVDLLRRVRKQMKASESDSEIVKEYKTIIQSIRCTITHEYILVIIPWAENSDIDTILQKKLLFLYDYLTRDYREIYTFSPKDSTSLNHIIQGERKKERESIID</sequence>
<dbReference type="EMBL" id="NCUK01000013">
    <property type="protein sequence ID" value="ORO54228.1"/>
    <property type="molecule type" value="Genomic_DNA"/>
</dbReference>
<protein>
    <submittedName>
        <fullName evidence="2">Uncharacterized protein</fullName>
    </submittedName>
</protein>
<evidence type="ECO:0000313" key="2">
    <source>
        <dbReference type="EMBL" id="ORO54228.1"/>
    </source>
</evidence>
<gene>
    <name evidence="2" type="ORF">B7721_06620</name>
</gene>
<keyword evidence="1" id="KW-1133">Transmembrane helix</keyword>
<evidence type="ECO:0000256" key="1">
    <source>
        <dbReference type="SAM" id="Phobius"/>
    </source>
</evidence>
<organism evidence="2 3">
    <name type="scientific">Streptococcus oralis subsp. oralis</name>
    <dbReference type="NCBI Taxonomy" id="1891914"/>
    <lineage>
        <taxon>Bacteria</taxon>
        <taxon>Bacillati</taxon>
        <taxon>Bacillota</taxon>
        <taxon>Bacilli</taxon>
        <taxon>Lactobacillales</taxon>
        <taxon>Streptococcaceae</taxon>
        <taxon>Streptococcus</taxon>
    </lineage>
</organism>
<dbReference type="Proteomes" id="UP000193669">
    <property type="component" value="Unassembled WGS sequence"/>
</dbReference>
<reference evidence="2 3" key="1">
    <citation type="journal article" date="2016" name="Eur. J. Clin. Microbiol. Infect. Dis.">
        <title>Whole genome sequencing as a tool for phylogenetic analysis of clinical strains of Mitis group streptococci.</title>
        <authorList>
            <person name="Rasmussen L.H."/>
            <person name="Dargis R."/>
            <person name="Hojholt K."/>
            <person name="Christensen J.J."/>
            <person name="Skovgaard O."/>
            <person name="Justesen U.S."/>
            <person name="Rosenvinge F.S."/>
            <person name="Moser C."/>
            <person name="Lukjancenko O."/>
            <person name="Rasmussen S."/>
            <person name="Nielsen X.C."/>
        </authorList>
    </citation>
    <scope>NUCLEOTIDE SEQUENCE [LARGE SCALE GENOMIC DNA]</scope>
    <source>
        <strain evidence="2 3">RH_57980_07</strain>
    </source>
</reference>
<keyword evidence="1" id="KW-0472">Membrane</keyword>
<feature type="transmembrane region" description="Helical" evidence="1">
    <location>
        <begin position="64"/>
        <end position="92"/>
    </location>
</feature>